<evidence type="ECO:0000256" key="1">
    <source>
        <dbReference type="ARBA" id="ARBA00010641"/>
    </source>
</evidence>
<dbReference type="InterPro" id="IPR014284">
    <property type="entry name" value="RNA_pol_sigma-70_dom"/>
</dbReference>
<feature type="domain" description="RNA polymerase sigma factor 70 region 4 type 2" evidence="6">
    <location>
        <begin position="122"/>
        <end position="166"/>
    </location>
</feature>
<dbReference type="GO" id="GO:0016987">
    <property type="term" value="F:sigma factor activity"/>
    <property type="evidence" value="ECO:0007669"/>
    <property type="project" value="UniProtKB-KW"/>
</dbReference>
<dbReference type="InterPro" id="IPR013249">
    <property type="entry name" value="RNA_pol_sigma70_r4_t2"/>
</dbReference>
<organism evidence="7 8">
    <name type="scientific">Chitinophaga niastensis</name>
    <dbReference type="NCBI Taxonomy" id="536980"/>
    <lineage>
        <taxon>Bacteria</taxon>
        <taxon>Pseudomonadati</taxon>
        <taxon>Bacteroidota</taxon>
        <taxon>Chitinophagia</taxon>
        <taxon>Chitinophagales</taxon>
        <taxon>Chitinophagaceae</taxon>
        <taxon>Chitinophaga</taxon>
    </lineage>
</organism>
<dbReference type="Pfam" id="PF08281">
    <property type="entry name" value="Sigma70_r4_2"/>
    <property type="match status" value="1"/>
</dbReference>
<dbReference type="NCBIfam" id="TIGR02937">
    <property type="entry name" value="sigma70-ECF"/>
    <property type="match status" value="1"/>
</dbReference>
<dbReference type="InterPro" id="IPR039425">
    <property type="entry name" value="RNA_pol_sigma-70-like"/>
</dbReference>
<dbReference type="GO" id="GO:0003677">
    <property type="term" value="F:DNA binding"/>
    <property type="evidence" value="ECO:0007669"/>
    <property type="project" value="InterPro"/>
</dbReference>
<dbReference type="InterPro" id="IPR007627">
    <property type="entry name" value="RNA_pol_sigma70_r2"/>
</dbReference>
<dbReference type="AlphaFoldDB" id="A0A2P8HVX5"/>
<keyword evidence="8" id="KW-1185">Reference proteome</keyword>
<evidence type="ECO:0000256" key="4">
    <source>
        <dbReference type="ARBA" id="ARBA00023163"/>
    </source>
</evidence>
<comment type="caution">
    <text evidence="7">The sequence shown here is derived from an EMBL/GenBank/DDBJ whole genome shotgun (WGS) entry which is preliminary data.</text>
</comment>
<feature type="domain" description="RNA polymerase sigma-70 region 2" evidence="5">
    <location>
        <begin position="21"/>
        <end position="87"/>
    </location>
</feature>
<evidence type="ECO:0000313" key="8">
    <source>
        <dbReference type="Proteomes" id="UP000240971"/>
    </source>
</evidence>
<dbReference type="PANTHER" id="PTHR43133">
    <property type="entry name" value="RNA POLYMERASE ECF-TYPE SIGMA FACTO"/>
    <property type="match status" value="1"/>
</dbReference>
<dbReference type="Gene3D" id="1.10.1740.10">
    <property type="match status" value="1"/>
</dbReference>
<dbReference type="OrthoDB" id="1342792at2"/>
<dbReference type="GO" id="GO:0006352">
    <property type="term" value="P:DNA-templated transcription initiation"/>
    <property type="evidence" value="ECO:0007669"/>
    <property type="project" value="InterPro"/>
</dbReference>
<comment type="similarity">
    <text evidence="1">Belongs to the sigma-70 factor family. ECF subfamily.</text>
</comment>
<evidence type="ECO:0000256" key="3">
    <source>
        <dbReference type="ARBA" id="ARBA00023082"/>
    </source>
</evidence>
<dbReference type="RefSeq" id="WP_106527519.1">
    <property type="nucleotide sequence ID" value="NZ_PYAW01000001.1"/>
</dbReference>
<dbReference type="SUPFAM" id="SSF88659">
    <property type="entry name" value="Sigma3 and sigma4 domains of RNA polymerase sigma factors"/>
    <property type="match status" value="1"/>
</dbReference>
<dbReference type="InterPro" id="IPR036388">
    <property type="entry name" value="WH-like_DNA-bd_sf"/>
</dbReference>
<accession>A0A2P8HVX5</accession>
<dbReference type="Gene3D" id="1.10.10.10">
    <property type="entry name" value="Winged helix-like DNA-binding domain superfamily/Winged helix DNA-binding domain"/>
    <property type="match status" value="1"/>
</dbReference>
<keyword evidence="2" id="KW-0805">Transcription regulation</keyword>
<reference evidence="7 8" key="1">
    <citation type="submission" date="2018-03" db="EMBL/GenBank/DDBJ databases">
        <title>Genomic Encyclopedia of Archaeal and Bacterial Type Strains, Phase II (KMG-II): from individual species to whole genera.</title>
        <authorList>
            <person name="Goeker M."/>
        </authorList>
    </citation>
    <scope>NUCLEOTIDE SEQUENCE [LARGE SCALE GENOMIC DNA]</scope>
    <source>
        <strain evidence="7 8">DSM 24859</strain>
    </source>
</reference>
<protein>
    <submittedName>
        <fullName evidence="7">RNA polymerase sigma-70 factor (ECF subfamily)</fullName>
    </submittedName>
</protein>
<dbReference type="EMBL" id="PYAW01000001">
    <property type="protein sequence ID" value="PSL50370.1"/>
    <property type="molecule type" value="Genomic_DNA"/>
</dbReference>
<evidence type="ECO:0000313" key="7">
    <source>
        <dbReference type="EMBL" id="PSL50370.1"/>
    </source>
</evidence>
<keyword evidence="3" id="KW-0731">Sigma factor</keyword>
<sequence length="225" mass="25913">MEDKMLLLAIAAGDETAFIRLFEKHRAKVYFTAQKLLKSDINSKDVLQEVFTTIWLNRESLHEIDNFNAYLHTMVRNNIYSKLRRKKAEIKAIKTIHENSTDIDSGTEESIKLRDLQTTLSKAARLLTPQQKHVYHLSRTAGFSHDEIATQLKISKETVKKHIMAANKVVQTFLRDQSFLLVILLCVCDYTHNFGEVYPSPHEDHSHSNEINTLISNTLDDTVVF</sequence>
<name>A0A2P8HVX5_CHINA</name>
<evidence type="ECO:0000259" key="5">
    <source>
        <dbReference type="Pfam" id="PF04542"/>
    </source>
</evidence>
<dbReference type="SUPFAM" id="SSF88946">
    <property type="entry name" value="Sigma2 domain of RNA polymerase sigma factors"/>
    <property type="match status" value="1"/>
</dbReference>
<evidence type="ECO:0000259" key="6">
    <source>
        <dbReference type="Pfam" id="PF08281"/>
    </source>
</evidence>
<keyword evidence="4" id="KW-0804">Transcription</keyword>
<dbReference type="InterPro" id="IPR013324">
    <property type="entry name" value="RNA_pol_sigma_r3/r4-like"/>
</dbReference>
<proteinExistence type="inferred from homology"/>
<dbReference type="PANTHER" id="PTHR43133:SF46">
    <property type="entry name" value="RNA POLYMERASE SIGMA-70 FACTOR ECF SUBFAMILY"/>
    <property type="match status" value="1"/>
</dbReference>
<dbReference type="Pfam" id="PF04542">
    <property type="entry name" value="Sigma70_r2"/>
    <property type="match status" value="1"/>
</dbReference>
<dbReference type="InterPro" id="IPR013325">
    <property type="entry name" value="RNA_pol_sigma_r2"/>
</dbReference>
<evidence type="ECO:0000256" key="2">
    <source>
        <dbReference type="ARBA" id="ARBA00023015"/>
    </source>
</evidence>
<dbReference type="Proteomes" id="UP000240971">
    <property type="component" value="Unassembled WGS sequence"/>
</dbReference>
<gene>
    <name evidence="7" type="ORF">CLV51_1011715</name>
</gene>